<dbReference type="GO" id="GO:0030144">
    <property type="term" value="F:alpha-1,6-mannosylglycoprotein 6-beta-N-acetylglucosaminyltransferase activity"/>
    <property type="evidence" value="ECO:0007669"/>
    <property type="project" value="InterPro"/>
</dbReference>
<dbReference type="AlphaFoldDB" id="A0A8K0JGD4"/>
<protein>
    <recommendedName>
        <fullName evidence="2">Glycosyltransferase family 18 catalytic domain-containing protein</fullName>
    </recommendedName>
</protein>
<keyword evidence="1" id="KW-0812">Transmembrane</keyword>
<keyword evidence="4" id="KW-1185">Reference proteome</keyword>
<dbReference type="EMBL" id="JABELV010000152">
    <property type="protein sequence ID" value="KAG7529389.1"/>
    <property type="molecule type" value="Genomic_DNA"/>
</dbReference>
<dbReference type="Proteomes" id="UP000812966">
    <property type="component" value="Unassembled WGS sequence"/>
</dbReference>
<keyword evidence="1" id="KW-1133">Transmembrane helix</keyword>
<sequence length="531" mass="60465">MPRSTRYRSSLALIVGAGLISLILWYTSLQNESREHLNSSVWRTLWPCEQGSIGDSKWDCIDRDRASRHTVDVELQKQQLDDLVAERKIWTNNRAQYQNADNLEYARKCLEEPGSCPSRPLIVSHYLYVELLKAGDPLGGEMVWMESVIEKLEAMGYRLLILRQYHEVVQAARMAGSLIHSYWGDERFVTECVGDPRCIADYQPPYVTTEDEPLPSLPSGLASTEGEQEHWVNLDGKENWEKVPLEERGSLPVQRLFSVQFWPNAPLEQHRADDYQGPGREMAAPNPLGNQWTMTPFPYPGHLFMPWSVEQACHRTPNVPQSERQPRAAIIFAKYTSLFHWHTDPKAWSSEPFVESGIKFYATAKTHPDGELPAGIQNLGPLTTDVYSATVAGMRAMIGIGAPKFSPSPYFALCKGVPVVLWRSDDREPRNEWERLLPGLSQHGPVASLGKPYVYEYTGNNVTQLLDAVEQAVSNPIEPYIPPVMRDQYVAEHIAAWAETDFEDRLNSWIREHMGRKPRATLMYREKFGLL</sequence>
<accession>A0A8K0JGD4</accession>
<proteinExistence type="predicted"/>
<dbReference type="InterPro" id="IPR026116">
    <property type="entry name" value="GT18_cat"/>
</dbReference>
<dbReference type="UniPathway" id="UPA00378"/>
<dbReference type="OrthoDB" id="2113294at2759"/>
<dbReference type="Pfam" id="PF15024">
    <property type="entry name" value="Glyco_transf_18"/>
    <property type="match status" value="1"/>
</dbReference>
<organism evidence="3 4">
    <name type="scientific">Filobasidium floriforme</name>
    <dbReference type="NCBI Taxonomy" id="5210"/>
    <lineage>
        <taxon>Eukaryota</taxon>
        <taxon>Fungi</taxon>
        <taxon>Dikarya</taxon>
        <taxon>Basidiomycota</taxon>
        <taxon>Agaricomycotina</taxon>
        <taxon>Tremellomycetes</taxon>
        <taxon>Filobasidiales</taxon>
        <taxon>Filobasidiaceae</taxon>
        <taxon>Filobasidium</taxon>
    </lineage>
</organism>
<name>A0A8K0JGD4_9TREE</name>
<comment type="caution">
    <text evidence="3">The sequence shown here is derived from an EMBL/GenBank/DDBJ whole genome shotgun (WGS) entry which is preliminary data.</text>
</comment>
<keyword evidence="1" id="KW-0472">Membrane</keyword>
<evidence type="ECO:0000313" key="4">
    <source>
        <dbReference type="Proteomes" id="UP000812966"/>
    </source>
</evidence>
<evidence type="ECO:0000313" key="3">
    <source>
        <dbReference type="EMBL" id="KAG7529389.1"/>
    </source>
</evidence>
<reference evidence="3" key="1">
    <citation type="submission" date="2020-04" db="EMBL/GenBank/DDBJ databases">
        <title>Analysis of mating type loci in Filobasidium floriforme.</title>
        <authorList>
            <person name="Nowrousian M."/>
        </authorList>
    </citation>
    <scope>NUCLEOTIDE SEQUENCE</scope>
    <source>
        <strain evidence="3">CBS 6242</strain>
    </source>
</reference>
<evidence type="ECO:0000256" key="1">
    <source>
        <dbReference type="SAM" id="Phobius"/>
    </source>
</evidence>
<feature type="domain" description="Glycosyltransferase family 18 catalytic" evidence="2">
    <location>
        <begin position="293"/>
        <end position="486"/>
    </location>
</feature>
<feature type="transmembrane region" description="Helical" evidence="1">
    <location>
        <begin position="12"/>
        <end position="29"/>
    </location>
</feature>
<evidence type="ECO:0000259" key="2">
    <source>
        <dbReference type="Pfam" id="PF15024"/>
    </source>
</evidence>
<gene>
    <name evidence="3" type="ORF">FFLO_05704</name>
</gene>